<evidence type="ECO:0000313" key="1">
    <source>
        <dbReference type="EMBL" id="MBB5057073.1"/>
    </source>
</evidence>
<gene>
    <name evidence="1" type="ORF">HDF16_001758</name>
</gene>
<accession>A0A7W7ZC84</accession>
<proteinExistence type="predicted"/>
<dbReference type="EMBL" id="JACHIP010000002">
    <property type="protein sequence ID" value="MBB5057073.1"/>
    <property type="molecule type" value="Genomic_DNA"/>
</dbReference>
<protein>
    <submittedName>
        <fullName evidence="1">Uncharacterized protein</fullName>
    </submittedName>
</protein>
<dbReference type="AlphaFoldDB" id="A0A7W7ZC84"/>
<organism evidence="1 2">
    <name type="scientific">Granulicella aggregans</name>
    <dbReference type="NCBI Taxonomy" id="474949"/>
    <lineage>
        <taxon>Bacteria</taxon>
        <taxon>Pseudomonadati</taxon>
        <taxon>Acidobacteriota</taxon>
        <taxon>Terriglobia</taxon>
        <taxon>Terriglobales</taxon>
        <taxon>Acidobacteriaceae</taxon>
        <taxon>Granulicella</taxon>
    </lineage>
</organism>
<name>A0A7W7ZC84_9BACT</name>
<dbReference type="Proteomes" id="UP000540989">
    <property type="component" value="Unassembled WGS sequence"/>
</dbReference>
<evidence type="ECO:0000313" key="2">
    <source>
        <dbReference type="Proteomes" id="UP000540989"/>
    </source>
</evidence>
<keyword evidence="2" id="KW-1185">Reference proteome</keyword>
<dbReference type="RefSeq" id="WP_184215545.1">
    <property type="nucleotide sequence ID" value="NZ_JACHIP010000002.1"/>
</dbReference>
<comment type="caution">
    <text evidence="1">The sequence shown here is derived from an EMBL/GenBank/DDBJ whole genome shotgun (WGS) entry which is preliminary data.</text>
</comment>
<sequence>MDQPTHAERAETYVIPWHFKAEDPESGRDCVLIATMIGDEMQTISLHAGHLPDMSPELT</sequence>
<reference evidence="1 2" key="1">
    <citation type="submission" date="2020-08" db="EMBL/GenBank/DDBJ databases">
        <title>Genomic Encyclopedia of Type Strains, Phase IV (KMG-V): Genome sequencing to study the core and pangenomes of soil and plant-associated prokaryotes.</title>
        <authorList>
            <person name="Whitman W."/>
        </authorList>
    </citation>
    <scope>NUCLEOTIDE SEQUENCE [LARGE SCALE GENOMIC DNA]</scope>
    <source>
        <strain evidence="1 2">M8UP14</strain>
    </source>
</reference>